<reference evidence="1 2" key="1">
    <citation type="submission" date="2019-09" db="EMBL/GenBank/DDBJ databases">
        <authorList>
            <person name="Cao W.R."/>
        </authorList>
    </citation>
    <scope>NUCLEOTIDE SEQUENCE [LARGE SCALE GENOMIC DNA]</scope>
    <source>
        <strain evidence="2">a4</strain>
    </source>
</reference>
<keyword evidence="2" id="KW-1185">Reference proteome</keyword>
<dbReference type="Proteomes" id="UP000467305">
    <property type="component" value="Unassembled WGS sequence"/>
</dbReference>
<dbReference type="OrthoDB" id="1201356at2"/>
<name>A0A7J5ARR3_9FLAO</name>
<gene>
    <name evidence="1" type="ORF">F7018_00120</name>
</gene>
<organism evidence="1 2">
    <name type="scientific">Tenacibaculum aiptasiae</name>
    <dbReference type="NCBI Taxonomy" id="426481"/>
    <lineage>
        <taxon>Bacteria</taxon>
        <taxon>Pseudomonadati</taxon>
        <taxon>Bacteroidota</taxon>
        <taxon>Flavobacteriia</taxon>
        <taxon>Flavobacteriales</taxon>
        <taxon>Flavobacteriaceae</taxon>
        <taxon>Tenacibaculum</taxon>
    </lineage>
</organism>
<sequence length="126" mass="14927">MELDYLENVNGLNENVVRLYNFNKEEAQKLSELIEDVIINKKQRLDLSTVDFIKPRNCNLILGLFKSDEGILTEDYKTFYCVLTLRSFIKMLNLMEPFCKKETRSYQYLYDVDNPTDFLFSPTASW</sequence>
<evidence type="ECO:0000313" key="1">
    <source>
        <dbReference type="EMBL" id="KAB1160317.1"/>
    </source>
</evidence>
<dbReference type="AlphaFoldDB" id="A0A7J5ARR3"/>
<dbReference type="EMBL" id="WAAU01000003">
    <property type="protein sequence ID" value="KAB1160317.1"/>
    <property type="molecule type" value="Genomic_DNA"/>
</dbReference>
<dbReference type="RefSeq" id="WP_150897946.1">
    <property type="nucleotide sequence ID" value="NZ_WAAU01000003.1"/>
</dbReference>
<proteinExistence type="predicted"/>
<accession>A0A7J5ARR3</accession>
<comment type="caution">
    <text evidence="1">The sequence shown here is derived from an EMBL/GenBank/DDBJ whole genome shotgun (WGS) entry which is preliminary data.</text>
</comment>
<evidence type="ECO:0000313" key="2">
    <source>
        <dbReference type="Proteomes" id="UP000467305"/>
    </source>
</evidence>
<protein>
    <submittedName>
        <fullName evidence="1">Uncharacterized protein</fullName>
    </submittedName>
</protein>